<dbReference type="EMBL" id="HBKQ01034495">
    <property type="protein sequence ID" value="CAE2255306.1"/>
    <property type="molecule type" value="Transcribed_RNA"/>
</dbReference>
<accession>A0A7S4J809</accession>
<feature type="transmembrane region" description="Helical" evidence="2">
    <location>
        <begin position="23"/>
        <end position="45"/>
    </location>
</feature>
<evidence type="ECO:0000256" key="2">
    <source>
        <dbReference type="SAM" id="Phobius"/>
    </source>
</evidence>
<dbReference type="InterPro" id="IPR016181">
    <property type="entry name" value="Acyl_CoA_acyltransferase"/>
</dbReference>
<sequence length="512" mass="56795">MLTSPDAFLEAVGLGDMPLAQRYGIAFGIVVFLFTMSSVLALLVWGGTFRRISEQSTKKSSSDLPTNVQAREGRPLMLERLLDARERMIGRYDEGTGPRARTVGGGSATKLTGMLLNVAPDGAKAVREVLPGLIDEDSKGPKKSALIQLVSGGKGVSGKNAEKDKAGPAKKEEEEERKKAEIRKHIPEGYEENYVLAYRKCQERPGGATLSGLPDARFEAYARAYAGCGTRTSPSYRRSYARLYEAQACRTHASEKEFRERFAARPRDIVGRLTRLEPLSADRHLEDVRDATCGEPFLDDKSYDPREVWGFLDCGPFRCEEEMRESAIFRRKRDEAAFAIVSGETDTVVGVAMLTRDDPRNLTIRMEAPILHPSKADGSPEQLESCFLLLDRLFALGYRRVQLDVDSHDEGGKKLPGRLGFTQEGTVPKHMIVKESNRDSNIYGLINTDWEKGGARAALYKKLHGLKAYRADETNSKKEAEYDEWQIALEKQREAASASASASAQTRETTKA</sequence>
<dbReference type="GO" id="GO:0008999">
    <property type="term" value="F:protein-N-terminal-alanine acetyltransferase activity"/>
    <property type="evidence" value="ECO:0007669"/>
    <property type="project" value="TreeGrafter"/>
</dbReference>
<keyword evidence="2" id="KW-1133">Transmembrane helix</keyword>
<name>A0A7S4J809_9STRA</name>
<keyword evidence="2" id="KW-0472">Membrane</keyword>
<dbReference type="SUPFAM" id="SSF55729">
    <property type="entry name" value="Acyl-CoA N-acyltransferases (Nat)"/>
    <property type="match status" value="1"/>
</dbReference>
<feature type="region of interest" description="Disordered" evidence="1">
    <location>
        <begin position="153"/>
        <end position="181"/>
    </location>
</feature>
<organism evidence="3">
    <name type="scientific">Odontella aurita</name>
    <dbReference type="NCBI Taxonomy" id="265563"/>
    <lineage>
        <taxon>Eukaryota</taxon>
        <taxon>Sar</taxon>
        <taxon>Stramenopiles</taxon>
        <taxon>Ochrophyta</taxon>
        <taxon>Bacillariophyta</taxon>
        <taxon>Mediophyceae</taxon>
        <taxon>Biddulphiophycidae</taxon>
        <taxon>Eupodiscales</taxon>
        <taxon>Odontellaceae</taxon>
        <taxon>Odontella</taxon>
    </lineage>
</organism>
<evidence type="ECO:0008006" key="4">
    <source>
        <dbReference type="Google" id="ProtNLM"/>
    </source>
</evidence>
<evidence type="ECO:0000313" key="3">
    <source>
        <dbReference type="EMBL" id="CAE2255306.1"/>
    </source>
</evidence>
<dbReference type="Gene3D" id="3.40.630.30">
    <property type="match status" value="1"/>
</dbReference>
<protein>
    <recommendedName>
        <fullName evidence="4">N-acetyltransferase domain-containing protein</fullName>
    </recommendedName>
</protein>
<reference evidence="3" key="1">
    <citation type="submission" date="2021-01" db="EMBL/GenBank/DDBJ databases">
        <authorList>
            <person name="Corre E."/>
            <person name="Pelletier E."/>
            <person name="Niang G."/>
            <person name="Scheremetjew M."/>
            <person name="Finn R."/>
            <person name="Kale V."/>
            <person name="Holt S."/>
            <person name="Cochrane G."/>
            <person name="Meng A."/>
            <person name="Brown T."/>
            <person name="Cohen L."/>
        </authorList>
    </citation>
    <scope>NUCLEOTIDE SEQUENCE</scope>
    <source>
        <strain evidence="3">Isolate 1302-5</strain>
    </source>
</reference>
<dbReference type="GO" id="GO:1990189">
    <property type="term" value="F:protein N-terminal-serine acetyltransferase activity"/>
    <property type="evidence" value="ECO:0007669"/>
    <property type="project" value="TreeGrafter"/>
</dbReference>
<keyword evidence="2" id="KW-0812">Transmembrane</keyword>
<proteinExistence type="predicted"/>
<dbReference type="PANTHER" id="PTHR43441">
    <property type="entry name" value="RIBOSOMAL-PROTEIN-SERINE ACETYLTRANSFERASE"/>
    <property type="match status" value="1"/>
</dbReference>
<evidence type="ECO:0000256" key="1">
    <source>
        <dbReference type="SAM" id="MobiDB-lite"/>
    </source>
</evidence>
<gene>
    <name evidence="3" type="ORF">OAUR00152_LOCUS23625</name>
</gene>
<dbReference type="InterPro" id="IPR051908">
    <property type="entry name" value="Ribosomal_N-acetyltransferase"/>
</dbReference>
<dbReference type="PANTHER" id="PTHR43441:SF2">
    <property type="entry name" value="FAMILY ACETYLTRANSFERASE, PUTATIVE (AFU_ORTHOLOGUE AFUA_7G00850)-RELATED"/>
    <property type="match status" value="1"/>
</dbReference>
<feature type="compositionally biased region" description="Basic and acidic residues" evidence="1">
    <location>
        <begin position="160"/>
        <end position="181"/>
    </location>
</feature>
<dbReference type="AlphaFoldDB" id="A0A7S4J809"/>